<sequence>MLVQVECKGVLKWVRVPMKEDHYDYFQFIQEVSAKFNLINESDVALKDSSRVDVDADIFDELVRSAAVSFKVFTGESAEKEVSEASFCSDEGSSLSSVSVESFSSLDSAAKDMVYVALHQKPGGEDVLKEYNMTKGLSDQTRRKLVNILVADMIESHGRVPPLNVRVSYALGIVTLFPNLKDKASPTGYEHYYDPRSGQGLINQDFTLLLGEDTSGKFISKWPTFYKPRIISVCKCLRPGPHVDDLLSAQEGSNDYGWDSDLAAILLLVHLLPPTKKGKKFGRISATDATDHVVKFMKVGTSMVTLVHLSQYSPHSAFTSTYSNGRQISSHKLSSI</sequence>
<gene>
    <name evidence="1" type="ORF">KC01_LOCUS32671</name>
</gene>
<accession>A0AAV2LW24</accession>
<proteinExistence type="predicted"/>
<evidence type="ECO:0000313" key="2">
    <source>
        <dbReference type="Proteomes" id="UP001497482"/>
    </source>
</evidence>
<dbReference type="EMBL" id="OZ035827">
    <property type="protein sequence ID" value="CAL1605256.1"/>
    <property type="molecule type" value="Genomic_DNA"/>
</dbReference>
<dbReference type="AlphaFoldDB" id="A0AAV2LW24"/>
<reference evidence="1 2" key="1">
    <citation type="submission" date="2024-04" db="EMBL/GenBank/DDBJ databases">
        <authorList>
            <person name="Waldvogel A.-M."/>
            <person name="Schoenle A."/>
        </authorList>
    </citation>
    <scope>NUCLEOTIDE SEQUENCE [LARGE SCALE GENOMIC DNA]</scope>
</reference>
<dbReference type="Proteomes" id="UP001497482">
    <property type="component" value="Chromosome 5"/>
</dbReference>
<organism evidence="1 2">
    <name type="scientific">Knipowitschia caucasica</name>
    <name type="common">Caucasian dwarf goby</name>
    <name type="synonym">Pomatoschistus caucasicus</name>
    <dbReference type="NCBI Taxonomy" id="637954"/>
    <lineage>
        <taxon>Eukaryota</taxon>
        <taxon>Metazoa</taxon>
        <taxon>Chordata</taxon>
        <taxon>Craniata</taxon>
        <taxon>Vertebrata</taxon>
        <taxon>Euteleostomi</taxon>
        <taxon>Actinopterygii</taxon>
        <taxon>Neopterygii</taxon>
        <taxon>Teleostei</taxon>
        <taxon>Neoteleostei</taxon>
        <taxon>Acanthomorphata</taxon>
        <taxon>Gobiaria</taxon>
        <taxon>Gobiiformes</taxon>
        <taxon>Gobioidei</taxon>
        <taxon>Gobiidae</taxon>
        <taxon>Gobiinae</taxon>
        <taxon>Knipowitschia</taxon>
    </lineage>
</organism>
<name>A0AAV2LW24_KNICA</name>
<dbReference type="PANTHER" id="PTHR31025">
    <property type="entry name" value="SI:CH211-196P9.1-RELATED"/>
    <property type="match status" value="1"/>
</dbReference>
<dbReference type="PANTHER" id="PTHR31025:SF29">
    <property type="entry name" value="SI:CH211-196P9.1"/>
    <property type="match status" value="1"/>
</dbReference>
<keyword evidence="2" id="KW-1185">Reference proteome</keyword>
<protein>
    <submittedName>
        <fullName evidence="1">Uncharacterized protein</fullName>
    </submittedName>
</protein>
<evidence type="ECO:0000313" key="1">
    <source>
        <dbReference type="EMBL" id="CAL1605256.1"/>
    </source>
</evidence>